<evidence type="ECO:0008006" key="4">
    <source>
        <dbReference type="Google" id="ProtNLM"/>
    </source>
</evidence>
<evidence type="ECO:0000313" key="2">
    <source>
        <dbReference type="EMBL" id="GLX68122.1"/>
    </source>
</evidence>
<evidence type="ECO:0000256" key="1">
    <source>
        <dbReference type="SAM" id="Phobius"/>
    </source>
</evidence>
<keyword evidence="1" id="KW-0472">Membrane</keyword>
<reference evidence="2 3" key="1">
    <citation type="submission" date="2023-03" db="EMBL/GenBank/DDBJ databases">
        <title>Draft genome sequence of the bacteria which degrade cell wall of Tricholomamatutake.</title>
        <authorList>
            <person name="Konishi Y."/>
            <person name="Fukuta Y."/>
            <person name="Shirasaka N."/>
        </authorList>
    </citation>
    <scope>NUCLEOTIDE SEQUENCE [LARGE SCALE GENOMIC DNA]</scope>
    <source>
        <strain evidence="3">mu1</strain>
    </source>
</reference>
<feature type="transmembrane region" description="Helical" evidence="1">
    <location>
        <begin position="201"/>
        <end position="218"/>
    </location>
</feature>
<protein>
    <recommendedName>
        <fullName evidence="4">Metal-dependent hydrolase</fullName>
    </recommendedName>
</protein>
<keyword evidence="1" id="KW-1133">Transmembrane helix</keyword>
<dbReference type="Pfam" id="PF04307">
    <property type="entry name" value="YdjM"/>
    <property type="match status" value="1"/>
</dbReference>
<dbReference type="PANTHER" id="PTHR40031:SF1">
    <property type="entry name" value="MEMBRANE-BOUND METAL-DEPENDENT HYDROLASE"/>
    <property type="match status" value="1"/>
</dbReference>
<evidence type="ECO:0000313" key="3">
    <source>
        <dbReference type="Proteomes" id="UP001157114"/>
    </source>
</evidence>
<dbReference type="InterPro" id="IPR007404">
    <property type="entry name" value="YdjM-like"/>
</dbReference>
<comment type="caution">
    <text evidence="2">The sequence shown here is derived from an EMBL/GenBank/DDBJ whole genome shotgun (WGS) entry which is preliminary data.</text>
</comment>
<organism evidence="2 3">
    <name type="scientific">Paenibacillus glycanilyticus</name>
    <dbReference type="NCBI Taxonomy" id="126569"/>
    <lineage>
        <taxon>Bacteria</taxon>
        <taxon>Bacillati</taxon>
        <taxon>Bacillota</taxon>
        <taxon>Bacilli</taxon>
        <taxon>Bacillales</taxon>
        <taxon>Paenibacillaceae</taxon>
        <taxon>Paenibacillus</taxon>
    </lineage>
</organism>
<dbReference type="InterPro" id="IPR053170">
    <property type="entry name" value="Transcription_regulator"/>
</dbReference>
<feature type="transmembrane region" description="Helical" evidence="1">
    <location>
        <begin position="109"/>
        <end position="129"/>
    </location>
</feature>
<feature type="transmembrane region" description="Helical" evidence="1">
    <location>
        <begin position="172"/>
        <end position="189"/>
    </location>
</feature>
<dbReference type="PANTHER" id="PTHR40031">
    <property type="entry name" value="HYPOTHETICAL MEMBRANE SPANNING PROTEIN"/>
    <property type="match status" value="1"/>
</dbReference>
<feature type="transmembrane region" description="Helical" evidence="1">
    <location>
        <begin position="84"/>
        <end position="103"/>
    </location>
</feature>
<accession>A0ABQ6GGF0</accession>
<dbReference type="Proteomes" id="UP001157114">
    <property type="component" value="Unassembled WGS sequence"/>
</dbReference>
<proteinExistence type="predicted"/>
<sequence>MLTLILQVKGWGQVDTGSHLLFGATLGGLAMLSPAVSIQPELMYAVLAGTVIGSHAPDFDVFARLKGRAAYIRHHRGITHSLPAPLVWAAVIGIPSAMIFGVMEHVLLVMLWTLAAALFHVILDLFNAYGVQCFRPVSSRWWHLDALCLFDPYLFAAHAACLSMWMFHILPAGPMFAALYGGTVVYIALRLRLRWRVRRRLNRFLGGAVGITLVPSLLGNSWQFTADCGDCYRAGTVKRGLITVDSTVKKLRANQHVPVVKAAMEADGVRAFLGFAEQVHLQVEQKHDGYEVSWKDVRFWRDNQMAFGALVTLDRNMNVLGQHIGWNKRSWESPHV</sequence>
<dbReference type="EMBL" id="BSSQ01000010">
    <property type="protein sequence ID" value="GLX68122.1"/>
    <property type="molecule type" value="Genomic_DNA"/>
</dbReference>
<gene>
    <name evidence="2" type="primary">yfhP_2</name>
    <name evidence="2" type="ORF">MU1_24670</name>
</gene>
<keyword evidence="3" id="KW-1185">Reference proteome</keyword>
<feature type="transmembrane region" description="Helical" evidence="1">
    <location>
        <begin position="141"/>
        <end position="166"/>
    </location>
</feature>
<name>A0ABQ6GGF0_9BACL</name>
<keyword evidence="1" id="KW-0812">Transmembrane</keyword>